<dbReference type="Proteomes" id="UP000183952">
    <property type="component" value="Unassembled WGS sequence"/>
</dbReference>
<dbReference type="InterPro" id="IPR012336">
    <property type="entry name" value="Thioredoxin-like_fold"/>
</dbReference>
<dbReference type="InterPro" id="IPR005243">
    <property type="entry name" value="THIRX-like_proc"/>
</dbReference>
<dbReference type="STRING" id="1121331.SAMN02745248_01833"/>
<dbReference type="SUPFAM" id="SSF52833">
    <property type="entry name" value="Thioredoxin-like"/>
    <property type="match status" value="1"/>
</dbReference>
<protein>
    <submittedName>
        <fullName evidence="2">Small redox-active disulfide protein 2</fullName>
    </submittedName>
</protein>
<feature type="domain" description="Thioredoxin-like fold" evidence="1">
    <location>
        <begin position="3"/>
        <end position="78"/>
    </location>
</feature>
<keyword evidence="3" id="KW-1185">Reference proteome</keyword>
<reference evidence="2 3" key="1">
    <citation type="submission" date="2016-11" db="EMBL/GenBank/DDBJ databases">
        <authorList>
            <person name="Jaros S."/>
            <person name="Januszkiewicz K."/>
            <person name="Wedrychowicz H."/>
        </authorList>
    </citation>
    <scope>NUCLEOTIDE SEQUENCE [LARGE SCALE GENOMIC DNA]</scope>
    <source>
        <strain evidence="2 3">DSM 3090</strain>
    </source>
</reference>
<evidence type="ECO:0000313" key="3">
    <source>
        <dbReference type="Proteomes" id="UP000183952"/>
    </source>
</evidence>
<dbReference type="NCBIfam" id="TIGR00412">
    <property type="entry name" value="redox_disulf_2"/>
    <property type="match status" value="1"/>
</dbReference>
<dbReference type="Pfam" id="PF13192">
    <property type="entry name" value="Thioredoxin_3"/>
    <property type="match status" value="1"/>
</dbReference>
<sequence>MRMDIKVIGAGCPDCNKLYENTMEAIKELSLENVTVTKVEDLVEIVKLGVMTAPSLLIDGKLVISGQAASTKKVIEVMKKSGVV</sequence>
<proteinExistence type="predicted"/>
<name>A0A1M6PW36_9CLOT</name>
<dbReference type="Gene3D" id="3.40.30.10">
    <property type="entry name" value="Glutaredoxin"/>
    <property type="match status" value="1"/>
</dbReference>
<dbReference type="InterPro" id="IPR036249">
    <property type="entry name" value="Thioredoxin-like_sf"/>
</dbReference>
<gene>
    <name evidence="2" type="ORF">SAMN02745248_01833</name>
</gene>
<organism evidence="2 3">
    <name type="scientific">Hathewaya proteolytica DSM 3090</name>
    <dbReference type="NCBI Taxonomy" id="1121331"/>
    <lineage>
        <taxon>Bacteria</taxon>
        <taxon>Bacillati</taxon>
        <taxon>Bacillota</taxon>
        <taxon>Clostridia</taxon>
        <taxon>Eubacteriales</taxon>
        <taxon>Clostridiaceae</taxon>
        <taxon>Hathewaya</taxon>
    </lineage>
</organism>
<evidence type="ECO:0000313" key="2">
    <source>
        <dbReference type="EMBL" id="SHK12165.1"/>
    </source>
</evidence>
<accession>A0A1M6PW36</accession>
<dbReference type="AlphaFoldDB" id="A0A1M6PW36"/>
<evidence type="ECO:0000259" key="1">
    <source>
        <dbReference type="Pfam" id="PF13192"/>
    </source>
</evidence>
<dbReference type="PANTHER" id="PTHR36450">
    <property type="entry name" value="THIOREDOXIN"/>
    <property type="match status" value="1"/>
</dbReference>
<dbReference type="EMBL" id="FRAD01000014">
    <property type="protein sequence ID" value="SHK12165.1"/>
    <property type="molecule type" value="Genomic_DNA"/>
</dbReference>
<dbReference type="PANTHER" id="PTHR36450:SF1">
    <property type="entry name" value="THIOREDOXIN"/>
    <property type="match status" value="1"/>
</dbReference>